<comment type="caution">
    <text evidence="11">The sequence shown here is derived from an EMBL/GenBank/DDBJ whole genome shotgun (WGS) entry which is preliminary data.</text>
</comment>
<evidence type="ECO:0000256" key="4">
    <source>
        <dbReference type="ARBA" id="ARBA00023004"/>
    </source>
</evidence>
<keyword evidence="4" id="KW-0408">Iron</keyword>
<proteinExistence type="inferred from homology"/>
<reference evidence="11" key="1">
    <citation type="submission" date="2021-02" db="EMBL/GenBank/DDBJ databases">
        <authorList>
            <person name="Dougan E. K."/>
            <person name="Rhodes N."/>
            <person name="Thang M."/>
            <person name="Chan C."/>
        </authorList>
    </citation>
    <scope>NUCLEOTIDE SEQUENCE</scope>
</reference>
<evidence type="ECO:0000256" key="5">
    <source>
        <dbReference type="ARBA" id="ARBA00023014"/>
    </source>
</evidence>
<evidence type="ECO:0000259" key="10">
    <source>
        <dbReference type="PROSITE" id="PS51296"/>
    </source>
</evidence>
<evidence type="ECO:0000256" key="7">
    <source>
        <dbReference type="ARBA" id="ARBA00034078"/>
    </source>
</evidence>
<keyword evidence="2" id="KW-0001">2Fe-2S</keyword>
<name>A0A813I2A3_POLGL</name>
<evidence type="ECO:0000256" key="9">
    <source>
        <dbReference type="SAM" id="SignalP"/>
    </source>
</evidence>
<keyword evidence="9" id="KW-0732">Signal</keyword>
<keyword evidence="3" id="KW-0479">Metal-binding</keyword>
<evidence type="ECO:0000256" key="3">
    <source>
        <dbReference type="ARBA" id="ARBA00022723"/>
    </source>
</evidence>
<accession>A0A813I2A3</accession>
<dbReference type="GO" id="GO:0016020">
    <property type="term" value="C:membrane"/>
    <property type="evidence" value="ECO:0007669"/>
    <property type="project" value="InterPro"/>
</dbReference>
<dbReference type="PRINTS" id="PR00162">
    <property type="entry name" value="RIESKE"/>
</dbReference>
<feature type="signal peptide" evidence="9">
    <location>
        <begin position="1"/>
        <end position="23"/>
    </location>
</feature>
<evidence type="ECO:0000256" key="8">
    <source>
        <dbReference type="SAM" id="MobiDB-lite"/>
    </source>
</evidence>
<dbReference type="AlphaFoldDB" id="A0A813I2A3"/>
<dbReference type="EMBL" id="CAJNNW010002671">
    <property type="protein sequence ID" value="CAE8644544.1"/>
    <property type="molecule type" value="Genomic_DNA"/>
</dbReference>
<evidence type="ECO:0000313" key="12">
    <source>
        <dbReference type="Proteomes" id="UP000626109"/>
    </source>
</evidence>
<keyword evidence="6" id="KW-1015">Disulfide bond</keyword>
<feature type="region of interest" description="Disordered" evidence="8">
    <location>
        <begin position="62"/>
        <end position="86"/>
    </location>
</feature>
<evidence type="ECO:0000256" key="2">
    <source>
        <dbReference type="ARBA" id="ARBA00022714"/>
    </source>
</evidence>
<evidence type="ECO:0000256" key="1">
    <source>
        <dbReference type="ARBA" id="ARBA00010651"/>
    </source>
</evidence>
<dbReference type="GO" id="GO:0046872">
    <property type="term" value="F:metal ion binding"/>
    <property type="evidence" value="ECO:0007669"/>
    <property type="project" value="UniProtKB-KW"/>
</dbReference>
<feature type="compositionally biased region" description="Basic and acidic residues" evidence="8">
    <location>
        <begin position="64"/>
        <end position="75"/>
    </location>
</feature>
<comment type="similarity">
    <text evidence="1">Belongs to the Rieske iron-sulfur protein family.</text>
</comment>
<dbReference type="InterPro" id="IPR036922">
    <property type="entry name" value="Rieske_2Fe-2S_sf"/>
</dbReference>
<dbReference type="Pfam" id="PF00355">
    <property type="entry name" value="Rieske"/>
    <property type="match status" value="1"/>
</dbReference>
<protein>
    <recommendedName>
        <fullName evidence="10">Rieske domain-containing protein</fullName>
    </recommendedName>
</protein>
<gene>
    <name evidence="11" type="ORF">PGLA2088_LOCUS3150</name>
</gene>
<dbReference type="PROSITE" id="PS51296">
    <property type="entry name" value="RIESKE"/>
    <property type="match status" value="1"/>
</dbReference>
<dbReference type="GO" id="GO:0051537">
    <property type="term" value="F:2 iron, 2 sulfur cluster binding"/>
    <property type="evidence" value="ECO:0007669"/>
    <property type="project" value="UniProtKB-KW"/>
</dbReference>
<organism evidence="11 12">
    <name type="scientific">Polarella glacialis</name>
    <name type="common">Dinoflagellate</name>
    <dbReference type="NCBI Taxonomy" id="89957"/>
    <lineage>
        <taxon>Eukaryota</taxon>
        <taxon>Sar</taxon>
        <taxon>Alveolata</taxon>
        <taxon>Dinophyceae</taxon>
        <taxon>Suessiales</taxon>
        <taxon>Suessiaceae</taxon>
        <taxon>Polarella</taxon>
    </lineage>
</organism>
<dbReference type="Gene3D" id="2.102.10.10">
    <property type="entry name" value="Rieske [2Fe-2S] iron-sulphur domain"/>
    <property type="match status" value="1"/>
</dbReference>
<feature type="domain" description="Rieske" evidence="10">
    <location>
        <begin position="141"/>
        <end position="234"/>
    </location>
</feature>
<sequence>MVRRWRRCLLGPLFAAAVLSPLGSPYGAASFLADGLQVIGRSPRGSGRTSAALLASGGRIARSSAEDHSGRRSAEEAPSASAEAEAKMSCESRRSMSRSGALMAALLSASLLWPSGAMARKPPKTVVAQDSKFREVTLASWVIAAKGQPDLVVGLKTDPYFLLPGQNGGAVRNFAVKAECTHLGCLVTWSKARNRFVCPCHGSQYDEQGSVIKGPAPKSLGLAHVQLADSGKVQLAAWTEEDFRDGSDPWWMA</sequence>
<keyword evidence="5" id="KW-0411">Iron-sulfur</keyword>
<evidence type="ECO:0000313" key="11">
    <source>
        <dbReference type="EMBL" id="CAE8644544.1"/>
    </source>
</evidence>
<evidence type="ECO:0000256" key="6">
    <source>
        <dbReference type="ARBA" id="ARBA00023157"/>
    </source>
</evidence>
<comment type="cofactor">
    <cofactor evidence="7">
        <name>[2Fe-2S] cluster</name>
        <dbReference type="ChEBI" id="CHEBI:190135"/>
    </cofactor>
</comment>
<dbReference type="SUPFAM" id="SSF50022">
    <property type="entry name" value="ISP domain"/>
    <property type="match status" value="1"/>
</dbReference>
<feature type="chain" id="PRO_5032693331" description="Rieske domain-containing protein" evidence="9">
    <location>
        <begin position="24"/>
        <end position="253"/>
    </location>
</feature>
<dbReference type="Proteomes" id="UP000626109">
    <property type="component" value="Unassembled WGS sequence"/>
</dbReference>
<dbReference type="PANTHER" id="PTHR10134">
    <property type="entry name" value="CYTOCHROME B-C1 COMPLEX SUBUNIT RIESKE, MITOCHONDRIAL"/>
    <property type="match status" value="1"/>
</dbReference>
<dbReference type="InterPro" id="IPR014349">
    <property type="entry name" value="Rieske_Fe-S_prot"/>
</dbReference>
<dbReference type="InterPro" id="IPR005805">
    <property type="entry name" value="Rieske_Fe-S_prot_C"/>
</dbReference>
<dbReference type="InterPro" id="IPR017941">
    <property type="entry name" value="Rieske_2Fe-2S"/>
</dbReference>